<accession>A0A3E1NHH7</accession>
<feature type="signal peptide" evidence="1">
    <location>
        <begin position="1"/>
        <end position="30"/>
    </location>
</feature>
<proteinExistence type="predicted"/>
<feature type="chain" id="PRO_5017556144" evidence="1">
    <location>
        <begin position="31"/>
        <end position="183"/>
    </location>
</feature>
<dbReference type="InterPro" id="IPR027056">
    <property type="entry name" value="Gluconate_2DH_su3"/>
</dbReference>
<dbReference type="EMBL" id="QTJU01000005">
    <property type="protein sequence ID" value="RFM27238.1"/>
    <property type="molecule type" value="Genomic_DNA"/>
</dbReference>
<dbReference type="AlphaFoldDB" id="A0A3E1NHH7"/>
<dbReference type="Proteomes" id="UP000261284">
    <property type="component" value="Unassembled WGS sequence"/>
</dbReference>
<reference evidence="2 3" key="1">
    <citation type="submission" date="2018-08" db="EMBL/GenBank/DDBJ databases">
        <title>Chitinophagaceae sp. K23C18032701, a novel bacterium isolated from forest soil.</title>
        <authorList>
            <person name="Wang C."/>
        </authorList>
    </citation>
    <scope>NUCLEOTIDE SEQUENCE [LARGE SCALE GENOMIC DNA]</scope>
    <source>
        <strain evidence="2 3">K23C18032701</strain>
    </source>
</reference>
<keyword evidence="3" id="KW-1185">Reference proteome</keyword>
<organism evidence="2 3">
    <name type="scientific">Deminuibacter soli</name>
    <dbReference type="NCBI Taxonomy" id="2291815"/>
    <lineage>
        <taxon>Bacteria</taxon>
        <taxon>Pseudomonadati</taxon>
        <taxon>Bacteroidota</taxon>
        <taxon>Chitinophagia</taxon>
        <taxon>Chitinophagales</taxon>
        <taxon>Chitinophagaceae</taxon>
        <taxon>Deminuibacter</taxon>
    </lineage>
</organism>
<evidence type="ECO:0000313" key="2">
    <source>
        <dbReference type="EMBL" id="RFM27238.1"/>
    </source>
</evidence>
<dbReference type="Pfam" id="PF13618">
    <property type="entry name" value="Gluconate_2-dh3"/>
    <property type="match status" value="1"/>
</dbReference>
<protein>
    <submittedName>
        <fullName evidence="2">Gluconate 2-dehydrogenase subunit 3 family protein</fullName>
    </submittedName>
</protein>
<sequence>MPLNRRTVLKQFLYMSAGMALLPACLQHHAKSSMLLKHIAIDGDQEKTLAELSETIIPATTTPGAKDVSAHLFVLTMVDDCFTKADRDRWQAGFAAFEKMSNDLNGKNYLSSTPQQREALLTKLETVKDEKDDAAWFYQATKRLTIRCYTSSKFYLTKVQVYELVPSRYKGCVPYKPAARKVA</sequence>
<name>A0A3E1NHH7_9BACT</name>
<evidence type="ECO:0000256" key="1">
    <source>
        <dbReference type="SAM" id="SignalP"/>
    </source>
</evidence>
<comment type="caution">
    <text evidence="2">The sequence shown here is derived from an EMBL/GenBank/DDBJ whole genome shotgun (WGS) entry which is preliminary data.</text>
</comment>
<evidence type="ECO:0000313" key="3">
    <source>
        <dbReference type="Proteomes" id="UP000261284"/>
    </source>
</evidence>
<keyword evidence="1" id="KW-0732">Signal</keyword>
<gene>
    <name evidence="2" type="ORF">DXN05_14480</name>
</gene>